<comment type="caution">
    <text evidence="2">The sequence shown here is derived from an EMBL/GenBank/DDBJ whole genome shotgun (WGS) entry which is preliminary data.</text>
</comment>
<dbReference type="GO" id="GO:0003824">
    <property type="term" value="F:catalytic activity"/>
    <property type="evidence" value="ECO:0007669"/>
    <property type="project" value="InterPro"/>
</dbReference>
<dbReference type="InterPro" id="IPR007197">
    <property type="entry name" value="rSAM"/>
</dbReference>
<dbReference type="NCBIfam" id="TIGR03960">
    <property type="entry name" value="rSAM_fuse_unch"/>
    <property type="match status" value="1"/>
</dbReference>
<gene>
    <name evidence="2" type="ORF">DXX99_01510</name>
</gene>
<dbReference type="PANTHER" id="PTHR42731:SF1">
    <property type="entry name" value="RADICAL SAM DOMAIN PROTEIN"/>
    <property type="match status" value="1"/>
</dbReference>
<dbReference type="SUPFAM" id="SSF102114">
    <property type="entry name" value="Radical SAM enzymes"/>
    <property type="match status" value="1"/>
</dbReference>
<keyword evidence="3" id="KW-1185">Reference proteome</keyword>
<accession>A0A3D8P5Z9</accession>
<dbReference type="PANTHER" id="PTHR42731">
    <property type="entry name" value="SLL1084 PROTEIN"/>
    <property type="match status" value="1"/>
</dbReference>
<name>A0A3D8P5Z9_9THEO</name>
<dbReference type="InterPro" id="IPR006638">
    <property type="entry name" value="Elp3/MiaA/NifB-like_rSAM"/>
</dbReference>
<dbReference type="InterPro" id="IPR045784">
    <property type="entry name" value="Radical_SAM_N2"/>
</dbReference>
<dbReference type="RefSeq" id="WP_115791748.1">
    <property type="nucleotide sequence ID" value="NZ_QSLN01000001.1"/>
</dbReference>
<dbReference type="Gene3D" id="3.80.30.20">
    <property type="entry name" value="tm_1862 like domain"/>
    <property type="match status" value="1"/>
</dbReference>
<protein>
    <submittedName>
        <fullName evidence="2">TIGR03960 family B12-binding radical SAM protein</fullName>
    </submittedName>
</protein>
<dbReference type="SMART" id="SM00729">
    <property type="entry name" value="Elp3"/>
    <property type="match status" value="1"/>
</dbReference>
<evidence type="ECO:0000313" key="2">
    <source>
        <dbReference type="EMBL" id="RDV84753.1"/>
    </source>
</evidence>
<dbReference type="GO" id="GO:0051536">
    <property type="term" value="F:iron-sulfur cluster binding"/>
    <property type="evidence" value="ECO:0007669"/>
    <property type="project" value="InterPro"/>
</dbReference>
<evidence type="ECO:0000313" key="3">
    <source>
        <dbReference type="Proteomes" id="UP000256329"/>
    </source>
</evidence>
<proteinExistence type="predicted"/>
<evidence type="ECO:0000259" key="1">
    <source>
        <dbReference type="PROSITE" id="PS51918"/>
    </source>
</evidence>
<dbReference type="OrthoDB" id="9806827at2"/>
<dbReference type="Pfam" id="PF04055">
    <property type="entry name" value="Radical_SAM"/>
    <property type="match status" value="1"/>
</dbReference>
<dbReference type="PROSITE" id="PS51918">
    <property type="entry name" value="RADICAL_SAM"/>
    <property type="match status" value="1"/>
</dbReference>
<organism evidence="2 3">
    <name type="scientific">Ammonifex thiophilus</name>
    <dbReference type="NCBI Taxonomy" id="444093"/>
    <lineage>
        <taxon>Bacteria</taxon>
        <taxon>Bacillati</taxon>
        <taxon>Bacillota</taxon>
        <taxon>Clostridia</taxon>
        <taxon>Thermoanaerobacterales</taxon>
        <taxon>Thermoanaerobacteraceae</taxon>
        <taxon>Ammonifex</taxon>
    </lineage>
</organism>
<dbReference type="SFLD" id="SFLDG01082">
    <property type="entry name" value="B12-binding_domain_containing"/>
    <property type="match status" value="1"/>
</dbReference>
<dbReference type="EMBL" id="QSLN01000001">
    <property type="protein sequence ID" value="RDV84753.1"/>
    <property type="molecule type" value="Genomic_DNA"/>
</dbReference>
<dbReference type="InterPro" id="IPR023862">
    <property type="entry name" value="CHP03960_rSAM"/>
</dbReference>
<dbReference type="Proteomes" id="UP000256329">
    <property type="component" value="Unassembled WGS sequence"/>
</dbReference>
<reference evidence="2 3" key="1">
    <citation type="submission" date="2018-08" db="EMBL/GenBank/DDBJ databases">
        <title>Form III RuBisCO-mediated autotrophy in Thermodesulfobium bacteria.</title>
        <authorList>
            <person name="Toshchakov S.V."/>
            <person name="Kublanov I.V."/>
            <person name="Frolov E."/>
            <person name="Bonch-Osmolovskaya E.A."/>
            <person name="Tourova T.P."/>
            <person name="Chernych N.A."/>
            <person name="Lebedinsky A.V."/>
        </authorList>
    </citation>
    <scope>NUCLEOTIDE SEQUENCE [LARGE SCALE GENOMIC DNA]</scope>
    <source>
        <strain evidence="2 3">SR</strain>
    </source>
</reference>
<sequence>MPALEKLLPRVSKPARYVGGEYNSVRKNWGGVEVKIAFAFPDVYEVGMSYLGLQILYHVVNSRPDALLERVFAPWPDMEALLRSRGIPLFTLESHRPVKDFDILAITLQYELTYTNILNLLDLAGIPLLARDRGEDKPLVVGGGPCAFNPEPLAPFFDLFVLGDGEEAVHELIDLWREVKRQGGRKQDFLRELARRPGFYVPSLYRQEGRGVVPLHPDVPARVKKRVVAELDRASFPLRPVVPWVEVVHDRAMIEVFRGCTRGCRFCQAGMIYRPVRERTVPVLVRQGEEVIRHTGYDELSLTSLSTVDYTCLLPLLDGLKKLKLSHPLTVSLPSLRVDAFAVGVAEGLMAGRKSSLTFAPEAGTQRLRNVINKKVTEEDLLRAAEAAFKAGWQRLKLYFMVGLPTETEEDVRGIGELVRAVLAVGERCGVPRGRLRVAVSVACFVPKAHTPFQWEPQISQEELQKRLRLLQAELRREKRVELSWHEPRMSLLEAVFARGDRNLAPALLEAWRRGCRFDGWREHFSFPRWEEAFAAAGVDPYAYAYRRYAYDEALPWDHLDPGVSKEFLVAEHQRAYRGETTPDCREGKCVGCGVCPSLGVRPVLAEEGKSVSLSASLP</sequence>
<dbReference type="InterPro" id="IPR058240">
    <property type="entry name" value="rSAM_sf"/>
</dbReference>
<dbReference type="SFLD" id="SFLDS00029">
    <property type="entry name" value="Radical_SAM"/>
    <property type="match status" value="1"/>
</dbReference>
<dbReference type="Pfam" id="PF19864">
    <property type="entry name" value="Radical_SAM_N2"/>
    <property type="match status" value="1"/>
</dbReference>
<feature type="domain" description="Radical SAM core" evidence="1">
    <location>
        <begin position="246"/>
        <end position="482"/>
    </location>
</feature>
<dbReference type="AlphaFoldDB" id="A0A3D8P5Z9"/>
<dbReference type="InterPro" id="IPR023404">
    <property type="entry name" value="rSAM_horseshoe"/>
</dbReference>